<dbReference type="GO" id="GO:0005886">
    <property type="term" value="C:plasma membrane"/>
    <property type="evidence" value="ECO:0007669"/>
    <property type="project" value="UniProtKB-SubCell"/>
</dbReference>
<dbReference type="PANTHER" id="PTHR43298:SF2">
    <property type="entry name" value="FMN_FAD EXPORTER YEEO-RELATED"/>
    <property type="match status" value="1"/>
</dbReference>
<feature type="transmembrane region" description="Helical" evidence="10">
    <location>
        <begin position="192"/>
        <end position="212"/>
    </location>
</feature>
<feature type="transmembrane region" description="Helical" evidence="10">
    <location>
        <begin position="302"/>
        <end position="320"/>
    </location>
</feature>
<sequence>MDEFRYGVMINLRCGFAYPEKYLIVKNNNVENESVIYRMVKLALPIMGMSVFQLVYNFTDMVWVGKIGSPAVTAIGTVGFLIGMCLAIASMVNSGTGVKVSHAVGAEDRRLAGEYITVGMAGMALIGLASAAGLYLFPDELIGFFGLRDQSVVEMAYGYLSLALWGIPLSLSNILFTSAFNSHGLTKVSFKINVVGTVLNLLLDPLLIFQFGMGVKGAALATVLSHGIVFLGFVFRVANKKEVPFCGYGNLLGKVPAILKLGVPIGVQRITFMSVSVLLAKIIVEWGDTGIAVQKIGVQLEALTYMAIWGLMSAISILIGQSYGAKDFGKVRETYVAGLKLAGVISFFSSAMFIIFPGFLFRIFVSEPESVAMGADYLRILGVSQLFMSVEYTSAGAFNALGKSYINATVSVIFTVARLPLAIFLSQNMGWGLNGVWWSISISSIVKGTTLLILFFNELKRIEKKGSASAEPATVSL</sequence>
<dbReference type="GO" id="GO:0015297">
    <property type="term" value="F:antiporter activity"/>
    <property type="evidence" value="ECO:0007669"/>
    <property type="project" value="UniProtKB-KW"/>
</dbReference>
<feature type="transmembrane region" description="Helical" evidence="10">
    <location>
        <begin position="115"/>
        <end position="137"/>
    </location>
</feature>
<keyword evidence="3" id="KW-0050">Antiport</keyword>
<keyword evidence="2" id="KW-0813">Transport</keyword>
<evidence type="ECO:0000256" key="9">
    <source>
        <dbReference type="ARBA" id="ARBA00031636"/>
    </source>
</evidence>
<dbReference type="Proteomes" id="UP001348817">
    <property type="component" value="Plasmid pFA4"/>
</dbReference>
<dbReference type="InterPro" id="IPR002528">
    <property type="entry name" value="MATE_fam"/>
</dbReference>
<keyword evidence="5 10" id="KW-0812">Transmembrane</keyword>
<feature type="transmembrane region" description="Helical" evidence="10">
    <location>
        <begin position="436"/>
        <end position="456"/>
    </location>
</feature>
<proteinExistence type="predicted"/>
<keyword evidence="6 10" id="KW-1133">Transmembrane helix</keyword>
<dbReference type="AlphaFoldDB" id="A0AAU9CTB4"/>
<evidence type="ECO:0000256" key="5">
    <source>
        <dbReference type="ARBA" id="ARBA00022692"/>
    </source>
</evidence>
<dbReference type="PANTHER" id="PTHR43298">
    <property type="entry name" value="MULTIDRUG RESISTANCE PROTEIN NORM-RELATED"/>
    <property type="match status" value="1"/>
</dbReference>
<feature type="transmembrane region" description="Helical" evidence="10">
    <location>
        <begin position="258"/>
        <end position="282"/>
    </location>
</feature>
<evidence type="ECO:0000313" key="12">
    <source>
        <dbReference type="Proteomes" id="UP001348817"/>
    </source>
</evidence>
<dbReference type="InterPro" id="IPR050222">
    <property type="entry name" value="MATE_MdtK"/>
</dbReference>
<dbReference type="NCBIfam" id="TIGR00797">
    <property type="entry name" value="matE"/>
    <property type="match status" value="1"/>
</dbReference>
<comment type="subcellular location">
    <subcellularLocation>
        <location evidence="1">Cell membrane</location>
        <topology evidence="1">Multi-pass membrane protein</topology>
    </subcellularLocation>
</comment>
<feature type="transmembrane region" description="Helical" evidence="10">
    <location>
        <begin position="218"/>
        <end position="238"/>
    </location>
</feature>
<feature type="transmembrane region" description="Helical" evidence="10">
    <location>
        <begin position="405"/>
        <end position="424"/>
    </location>
</feature>
<feature type="transmembrane region" description="Helical" evidence="10">
    <location>
        <begin position="157"/>
        <end position="180"/>
    </location>
</feature>
<dbReference type="CDD" id="cd13140">
    <property type="entry name" value="MATE_like_1"/>
    <property type="match status" value="1"/>
</dbReference>
<name>A0AAU9CTB4_9BACT</name>
<evidence type="ECO:0000256" key="2">
    <source>
        <dbReference type="ARBA" id="ARBA00022448"/>
    </source>
</evidence>
<dbReference type="GO" id="GO:0042910">
    <property type="term" value="F:xenobiotic transmembrane transporter activity"/>
    <property type="evidence" value="ECO:0007669"/>
    <property type="project" value="InterPro"/>
</dbReference>
<dbReference type="InterPro" id="IPR048279">
    <property type="entry name" value="MdtK-like"/>
</dbReference>
<feature type="transmembrane region" description="Helical" evidence="10">
    <location>
        <begin position="377"/>
        <end position="398"/>
    </location>
</feature>
<feature type="transmembrane region" description="Helical" evidence="10">
    <location>
        <begin position="71"/>
        <end position="94"/>
    </location>
</feature>
<keyword evidence="8 10" id="KW-0472">Membrane</keyword>
<gene>
    <name evidence="11" type="ORF">FUAX_47630</name>
</gene>
<evidence type="ECO:0000256" key="7">
    <source>
        <dbReference type="ARBA" id="ARBA00023065"/>
    </source>
</evidence>
<evidence type="ECO:0000256" key="1">
    <source>
        <dbReference type="ARBA" id="ARBA00004651"/>
    </source>
</evidence>
<dbReference type="PIRSF" id="PIRSF006603">
    <property type="entry name" value="DinF"/>
    <property type="match status" value="1"/>
</dbReference>
<reference evidence="11 12" key="1">
    <citation type="submission" date="2021-12" db="EMBL/GenBank/DDBJ databases">
        <title>Genome sequencing of bacteria with rrn-lacking chromosome and rrn-plasmid.</title>
        <authorList>
            <person name="Anda M."/>
            <person name="Iwasaki W."/>
        </authorList>
    </citation>
    <scope>NUCLEOTIDE SEQUENCE [LARGE SCALE GENOMIC DNA]</scope>
    <source>
        <strain evidence="11 12">DSM 100852</strain>
        <plasmid evidence="11 12">pFA4</plasmid>
    </source>
</reference>
<accession>A0AAU9CTB4</accession>
<keyword evidence="4" id="KW-1003">Cell membrane</keyword>
<dbReference type="GO" id="GO:0006811">
    <property type="term" value="P:monoatomic ion transport"/>
    <property type="evidence" value="ECO:0007669"/>
    <property type="project" value="UniProtKB-KW"/>
</dbReference>
<dbReference type="KEGG" id="fax:FUAX_47630"/>
<evidence type="ECO:0000313" key="11">
    <source>
        <dbReference type="EMBL" id="BDD12331.1"/>
    </source>
</evidence>
<dbReference type="EMBL" id="AP025318">
    <property type="protein sequence ID" value="BDD12331.1"/>
    <property type="molecule type" value="Genomic_DNA"/>
</dbReference>
<keyword evidence="11" id="KW-0614">Plasmid</keyword>
<keyword evidence="12" id="KW-1185">Reference proteome</keyword>
<evidence type="ECO:0000256" key="10">
    <source>
        <dbReference type="SAM" id="Phobius"/>
    </source>
</evidence>
<dbReference type="Pfam" id="PF01554">
    <property type="entry name" value="MatE"/>
    <property type="match status" value="2"/>
</dbReference>
<evidence type="ECO:0000256" key="6">
    <source>
        <dbReference type="ARBA" id="ARBA00022989"/>
    </source>
</evidence>
<organism evidence="11 12">
    <name type="scientific">Fulvitalea axinellae</name>
    <dbReference type="NCBI Taxonomy" id="1182444"/>
    <lineage>
        <taxon>Bacteria</taxon>
        <taxon>Pseudomonadati</taxon>
        <taxon>Bacteroidota</taxon>
        <taxon>Cytophagia</taxon>
        <taxon>Cytophagales</taxon>
        <taxon>Persicobacteraceae</taxon>
        <taxon>Fulvitalea</taxon>
    </lineage>
</organism>
<evidence type="ECO:0000256" key="4">
    <source>
        <dbReference type="ARBA" id="ARBA00022475"/>
    </source>
</evidence>
<feature type="transmembrane region" description="Helical" evidence="10">
    <location>
        <begin position="341"/>
        <end position="365"/>
    </location>
</feature>
<geneLocation type="plasmid" evidence="11 12">
    <name>pFA4</name>
</geneLocation>
<keyword evidence="7" id="KW-0406">Ion transport</keyword>
<evidence type="ECO:0000256" key="3">
    <source>
        <dbReference type="ARBA" id="ARBA00022449"/>
    </source>
</evidence>
<protein>
    <recommendedName>
        <fullName evidence="9">Multidrug-efflux transporter</fullName>
    </recommendedName>
</protein>
<evidence type="ECO:0000256" key="8">
    <source>
        <dbReference type="ARBA" id="ARBA00023136"/>
    </source>
</evidence>
<feature type="transmembrane region" description="Helical" evidence="10">
    <location>
        <begin position="42"/>
        <end position="59"/>
    </location>
</feature>